<dbReference type="InterPro" id="IPR040032">
    <property type="entry name" value="DENND1A/B/C"/>
</dbReference>
<evidence type="ECO:0000256" key="5">
    <source>
        <dbReference type="SAM" id="MobiDB-lite"/>
    </source>
</evidence>
<keyword evidence="8" id="KW-1185">Reference proteome</keyword>
<dbReference type="GO" id="GO:0005085">
    <property type="term" value="F:guanyl-nucleotide exchange factor activity"/>
    <property type="evidence" value="ECO:0007669"/>
    <property type="project" value="UniProtKB-KW"/>
</dbReference>
<sequence>MPTRMPCPDVHVALDGCRYCEKREAKEQELCVEEQAGPLCSGEGPICEVAELHDPLEWRAQQELDPDLQPVLQWVESGQRPQWSEVAGFSLATKGLFEKFTTLRIKDRVLQRAWKEPATGEERWQTVVPRALRDPVLKACHGTPGAGHFGVSKTLRRLRQGFYWGQLRRDVEDFCRRCDLCAAYKGPPGQSRAELQQLAVGAPMERVAVDIMGPFPRSSVQESTACTPALLMLGRELRTPREMCFGRPPHTPAVPPGPEYARRLQDRMETAHAFARDQLQKSGIRQKRNYDMRAKGRDFNPEDLVWVFSPKRKKGRCPKLDCHWVGPCRVLEKLGEVVYRVQLPPRGRRVALHRDRLASVVTAQTEAVKRSELLPATAGIRLMMGSRIKENPESTFEIYIEVSYSGTPGSKPLVHRQFPEDYNEKETLQTVPKFCFPFNMDSLTVNQVGQNFTFVLTDIESKQRFGFCRLSSGAHTCYCILSYLPWFEVFYKLLNIIADYTIKGQESPLQELLVSLHTLPIPEPGVPVHLGMHSFFTVPDIRELPSIPENRNLTEYFVAVDVNNMLHLYASMLYERRILICCSKLSTLTACVHGSAAMLYPMHWQHVYIPVLPQHLLDYCCAPMPYLIGVHSSLMEKVRVMSLDDVVVLNVDNNTLESPYEDLQSLPNDVVSALKSRLRKVSTTTGDGVARAFLKSQAALFGSYRNALQIEPGEPITFNEEAFINHRSSAMRQFLQNAIQLQLFKQFIDGRLDLLNAGEGFNDIFEEEISMGEYAGSDKTYHQWLFTVKKGGGAIINTVRTKANPAMKTVYKFAKDHAKMGIKEVKSRLKQKEQAENGFPTAGSVVIDNDGSSEFPSSTRAVRREGPLHTWDDRRPITMHFGQTRPPILLKRPSSNVSLEAAVDPLSLRPTRHYTVFLSEDSSGDELQFDEDSVSGCPDGFLFSTPFEWSPLAQPYHSLKEVELLESGGDDNGLGSERHTAPSSPVNERFSNVNLLGDIFGCQDEPDSQHITLAKSLEDLRTPKETDSVPSKFNYQRMDLSISEHSRTLPGLKLSNPYNKLWSAGQEEAALPICVPAASSERPASVQLPDAPSPCREILTLGMDVLDLTNTSNITIPRPQGRKTPELGIVLAPPVVQVRSKPAEGRTTSGGQEFRQALSRTTDVDLLKPSKVPEENLDLLSLLDPLKSSPVNEKMENGTLSANKPPLPPRPYPTGLPPFQAQLQVSLNPFASSLPQTPPQMHYSPVVSGNPFSAVYGPPGPCLHTPQTLPGLYRQPSPGGCSVSPSYGLMHPPFLSSASPRPQSSSNHSLSTLADSMTDPPQSRLAKPLQTEAESQKSHDPFGDLLNIVQPSATPKMKVEDLRRKWETFD</sequence>
<feature type="domain" description="UDENN" evidence="6">
    <location>
        <begin position="395"/>
        <end position="758"/>
    </location>
</feature>
<dbReference type="Pfam" id="PF03455">
    <property type="entry name" value="dDENN"/>
    <property type="match status" value="1"/>
</dbReference>
<organism evidence="7 8">
    <name type="scientific">Knipowitschia caucasica</name>
    <name type="common">Caucasian dwarf goby</name>
    <name type="synonym">Pomatoschistus caucasicus</name>
    <dbReference type="NCBI Taxonomy" id="637954"/>
    <lineage>
        <taxon>Eukaryota</taxon>
        <taxon>Metazoa</taxon>
        <taxon>Chordata</taxon>
        <taxon>Craniata</taxon>
        <taxon>Vertebrata</taxon>
        <taxon>Euteleostomi</taxon>
        <taxon>Actinopterygii</taxon>
        <taxon>Neopterygii</taxon>
        <taxon>Teleostei</taxon>
        <taxon>Neoteleostei</taxon>
        <taxon>Acanthomorphata</taxon>
        <taxon>Gobiaria</taxon>
        <taxon>Gobiiformes</taxon>
        <taxon>Gobioidei</taxon>
        <taxon>Gobiidae</taxon>
        <taxon>Gobiinae</taxon>
        <taxon>Knipowitschia</taxon>
    </lineage>
</organism>
<dbReference type="FunFam" id="3.40.50.11500:FF:000001">
    <property type="entry name" value="Putative DENN domain-containing protein 1A"/>
    <property type="match status" value="1"/>
</dbReference>
<dbReference type="Pfam" id="PF02141">
    <property type="entry name" value="DENN"/>
    <property type="match status" value="1"/>
</dbReference>
<dbReference type="SMART" id="SM00800">
    <property type="entry name" value="uDENN"/>
    <property type="match status" value="1"/>
</dbReference>
<dbReference type="PANTHER" id="PTHR13196">
    <property type="entry name" value="DENN DOMAIN-CONTAINING"/>
    <property type="match status" value="1"/>
</dbReference>
<evidence type="ECO:0000259" key="6">
    <source>
        <dbReference type="PROSITE" id="PS50211"/>
    </source>
</evidence>
<protein>
    <recommendedName>
        <fullName evidence="4">Gypsy retrotransposon integrase-like protein 1</fullName>
    </recommendedName>
</protein>
<evidence type="ECO:0000256" key="4">
    <source>
        <dbReference type="ARBA" id="ARBA00039658"/>
    </source>
</evidence>
<reference evidence="7 8" key="1">
    <citation type="submission" date="2024-04" db="EMBL/GenBank/DDBJ databases">
        <authorList>
            <person name="Waldvogel A.-M."/>
            <person name="Schoenle A."/>
        </authorList>
    </citation>
    <scope>NUCLEOTIDE SEQUENCE [LARGE SCALE GENOMIC DNA]</scope>
</reference>
<dbReference type="Gene3D" id="1.10.340.70">
    <property type="match status" value="1"/>
</dbReference>
<comment type="subcellular location">
    <subcellularLocation>
        <location evidence="1">Cytoplasmic vesicle</location>
        <location evidence="1">Clathrin-coated vesicle</location>
    </subcellularLocation>
</comment>
<dbReference type="PROSITE" id="PS50211">
    <property type="entry name" value="DENN"/>
    <property type="match status" value="1"/>
</dbReference>
<dbReference type="SMART" id="SM00801">
    <property type="entry name" value="dDENN"/>
    <property type="match status" value="1"/>
</dbReference>
<proteinExistence type="predicted"/>
<dbReference type="SMART" id="SM00799">
    <property type="entry name" value="DENN"/>
    <property type="match status" value="1"/>
</dbReference>
<dbReference type="InterPro" id="IPR043153">
    <property type="entry name" value="DENN_C"/>
</dbReference>
<dbReference type="InterPro" id="IPR041588">
    <property type="entry name" value="Integrase_H2C2"/>
</dbReference>
<dbReference type="InterPro" id="IPR005113">
    <property type="entry name" value="uDENN_dom"/>
</dbReference>
<evidence type="ECO:0000256" key="2">
    <source>
        <dbReference type="ARBA" id="ARBA00022658"/>
    </source>
</evidence>
<dbReference type="Proteomes" id="UP001497482">
    <property type="component" value="Chromosome 1"/>
</dbReference>
<dbReference type="GO" id="GO:0005829">
    <property type="term" value="C:cytosol"/>
    <property type="evidence" value="ECO:0007669"/>
    <property type="project" value="TreeGrafter"/>
</dbReference>
<dbReference type="Gene3D" id="3.30.450.200">
    <property type="match status" value="1"/>
</dbReference>
<evidence type="ECO:0000256" key="3">
    <source>
        <dbReference type="ARBA" id="ARBA00023329"/>
    </source>
</evidence>
<dbReference type="Pfam" id="PF22938">
    <property type="entry name" value="Integrase_p58_C"/>
    <property type="match status" value="1"/>
</dbReference>
<dbReference type="GO" id="GO:0030136">
    <property type="term" value="C:clathrin-coated vesicle"/>
    <property type="evidence" value="ECO:0007669"/>
    <property type="project" value="UniProtKB-SubCell"/>
</dbReference>
<dbReference type="GO" id="GO:0006897">
    <property type="term" value="P:endocytosis"/>
    <property type="evidence" value="ECO:0007669"/>
    <property type="project" value="TreeGrafter"/>
</dbReference>
<keyword evidence="2" id="KW-0344">Guanine-nucleotide releasing factor</keyword>
<dbReference type="GO" id="GO:1901981">
    <property type="term" value="F:phosphatidylinositol phosphate binding"/>
    <property type="evidence" value="ECO:0007669"/>
    <property type="project" value="TreeGrafter"/>
</dbReference>
<evidence type="ECO:0000313" key="7">
    <source>
        <dbReference type="EMBL" id="CAL1568175.1"/>
    </source>
</evidence>
<gene>
    <name evidence="7" type="ORF">KC01_LOCUS847</name>
</gene>
<dbReference type="InterPro" id="IPR054465">
    <property type="entry name" value="Integrase_p58-like_C"/>
</dbReference>
<accession>A0AAV2IT77</accession>
<feature type="region of interest" description="Disordered" evidence="5">
    <location>
        <begin position="1292"/>
        <end position="1358"/>
    </location>
</feature>
<dbReference type="FunFam" id="1.10.340.70:FF:000001">
    <property type="entry name" value="Retrovirus-related Pol polyprotein from transposon gypsy-like Protein"/>
    <property type="match status" value="1"/>
</dbReference>
<dbReference type="EMBL" id="OZ035823">
    <property type="protein sequence ID" value="CAL1568175.1"/>
    <property type="molecule type" value="Genomic_DNA"/>
</dbReference>
<evidence type="ECO:0000256" key="1">
    <source>
        <dbReference type="ARBA" id="ARBA00004132"/>
    </source>
</evidence>
<dbReference type="PANTHER" id="PTHR13196:SF22">
    <property type="entry name" value="DENN DOMAIN-CONTAINING PROTEIN 1A"/>
    <property type="match status" value="1"/>
</dbReference>
<dbReference type="FunFam" id="3.30.450.200:FF:000003">
    <property type="entry name" value="DENN domain containing 1A"/>
    <property type="match status" value="1"/>
</dbReference>
<dbReference type="Pfam" id="PF03456">
    <property type="entry name" value="uDENN"/>
    <property type="match status" value="1"/>
</dbReference>
<dbReference type="GO" id="GO:0032456">
    <property type="term" value="P:endocytic recycling"/>
    <property type="evidence" value="ECO:0007669"/>
    <property type="project" value="TreeGrafter"/>
</dbReference>
<keyword evidence="3" id="KW-0968">Cytoplasmic vesicle</keyword>
<feature type="compositionally biased region" description="Polar residues" evidence="5">
    <location>
        <begin position="1312"/>
        <end position="1321"/>
    </location>
</feature>
<dbReference type="InterPro" id="IPR005112">
    <property type="entry name" value="dDENN_dom"/>
</dbReference>
<dbReference type="Gene3D" id="3.40.50.11500">
    <property type="match status" value="1"/>
</dbReference>
<evidence type="ECO:0000313" key="8">
    <source>
        <dbReference type="Proteomes" id="UP001497482"/>
    </source>
</evidence>
<dbReference type="Gene3D" id="6.10.140.1000">
    <property type="match status" value="1"/>
</dbReference>
<feature type="compositionally biased region" description="Low complexity" evidence="5">
    <location>
        <begin position="1296"/>
        <end position="1311"/>
    </location>
</feature>
<dbReference type="Pfam" id="PF17921">
    <property type="entry name" value="Integrase_H2C2"/>
    <property type="match status" value="1"/>
</dbReference>
<dbReference type="InterPro" id="IPR001194">
    <property type="entry name" value="cDENN_dom"/>
</dbReference>
<feature type="region of interest" description="Disordered" evidence="5">
    <location>
        <begin position="967"/>
        <end position="987"/>
    </location>
</feature>
<dbReference type="InterPro" id="IPR037516">
    <property type="entry name" value="Tripartite_DENN"/>
</dbReference>
<name>A0AAV2IT77_KNICA</name>